<proteinExistence type="predicted"/>
<gene>
    <name evidence="3" type="ORF">J34TS1_62630</name>
</gene>
<dbReference type="InterPro" id="IPR053182">
    <property type="entry name" value="YobU-like_regulator"/>
</dbReference>
<dbReference type="InterPro" id="IPR029441">
    <property type="entry name" value="Cass2"/>
</dbReference>
<dbReference type="PANTHER" id="PTHR36444:SF2">
    <property type="entry name" value="TRANSCRIPTIONAL REGULATOR PROTEIN YOBU-RELATED"/>
    <property type="match status" value="1"/>
</dbReference>
<evidence type="ECO:0000259" key="2">
    <source>
        <dbReference type="SMART" id="SM00871"/>
    </source>
</evidence>
<feature type="domain" description="AraC effector-binding" evidence="2">
    <location>
        <begin position="1"/>
        <end position="159"/>
    </location>
</feature>
<feature type="region of interest" description="Disordered" evidence="1">
    <location>
        <begin position="1"/>
        <end position="29"/>
    </location>
</feature>
<accession>A0A919YLE0</accession>
<dbReference type="PANTHER" id="PTHR36444">
    <property type="entry name" value="TRANSCRIPTIONAL REGULATOR PROTEIN YOBU-RELATED"/>
    <property type="match status" value="1"/>
</dbReference>
<reference evidence="3 4" key="1">
    <citation type="submission" date="2021-03" db="EMBL/GenBank/DDBJ databases">
        <title>Antimicrobial resistance genes in bacteria isolated from Japanese honey, and their potential for conferring macrolide and lincosamide resistance in the American foulbrood pathogen Paenibacillus larvae.</title>
        <authorList>
            <person name="Okamoto M."/>
            <person name="Kumagai M."/>
            <person name="Kanamori H."/>
            <person name="Takamatsu D."/>
        </authorList>
    </citation>
    <scope>NUCLEOTIDE SEQUENCE [LARGE SCALE GENOMIC DNA]</scope>
    <source>
        <strain evidence="3 4">J34TS1</strain>
    </source>
</reference>
<dbReference type="AlphaFoldDB" id="A0A919YLE0"/>
<comment type="caution">
    <text evidence="3">The sequence shown here is derived from an EMBL/GenBank/DDBJ whole genome shotgun (WGS) entry which is preliminary data.</text>
</comment>
<sequence length="162" mass="18959">MESNITHRPSAVLTGVSIRTSNQRESGPEGQIPALWEEYFRSGFQERQDLINPHLLYALYTEYESDVNGEYRLLIGHEVDRDHNRENAAETAYIPEAAYIKFTTQRGPFGQVVLQLWQEIWDYFRTSELKRAYTGDFELYDMRGFDPQNAIVDIYVAIQENR</sequence>
<evidence type="ECO:0000313" key="3">
    <source>
        <dbReference type="EMBL" id="GIO51498.1"/>
    </source>
</evidence>
<dbReference type="EMBL" id="BORT01000055">
    <property type="protein sequence ID" value="GIO51498.1"/>
    <property type="molecule type" value="Genomic_DNA"/>
</dbReference>
<keyword evidence="4" id="KW-1185">Reference proteome</keyword>
<organism evidence="3 4">
    <name type="scientific">Paenibacillus azoreducens</name>
    <dbReference type="NCBI Taxonomy" id="116718"/>
    <lineage>
        <taxon>Bacteria</taxon>
        <taxon>Bacillati</taxon>
        <taxon>Bacillota</taxon>
        <taxon>Bacilli</taxon>
        <taxon>Bacillales</taxon>
        <taxon>Paenibacillaceae</taxon>
        <taxon>Paenibacillus</taxon>
    </lineage>
</organism>
<name>A0A919YLE0_9BACL</name>
<evidence type="ECO:0000256" key="1">
    <source>
        <dbReference type="SAM" id="MobiDB-lite"/>
    </source>
</evidence>
<dbReference type="RefSeq" id="WP_212981477.1">
    <property type="nucleotide sequence ID" value="NZ_AP025343.1"/>
</dbReference>
<dbReference type="InterPro" id="IPR011256">
    <property type="entry name" value="Reg_factor_effector_dom_sf"/>
</dbReference>
<evidence type="ECO:0000313" key="4">
    <source>
        <dbReference type="Proteomes" id="UP000682811"/>
    </source>
</evidence>
<dbReference type="InterPro" id="IPR010499">
    <property type="entry name" value="AraC_E-bd"/>
</dbReference>
<dbReference type="Gene3D" id="3.20.80.10">
    <property type="entry name" value="Regulatory factor, effector binding domain"/>
    <property type="match status" value="1"/>
</dbReference>
<dbReference type="SMART" id="SM00871">
    <property type="entry name" value="AraC_E_bind"/>
    <property type="match status" value="1"/>
</dbReference>
<dbReference type="SUPFAM" id="SSF55136">
    <property type="entry name" value="Probable bacterial effector-binding domain"/>
    <property type="match status" value="1"/>
</dbReference>
<keyword evidence="3" id="KW-0238">DNA-binding</keyword>
<dbReference type="Pfam" id="PF14526">
    <property type="entry name" value="Cass2"/>
    <property type="match status" value="1"/>
</dbReference>
<protein>
    <submittedName>
        <fullName evidence="3">DNA-binding protein</fullName>
    </submittedName>
</protein>
<dbReference type="Proteomes" id="UP000682811">
    <property type="component" value="Unassembled WGS sequence"/>
</dbReference>
<dbReference type="GO" id="GO:0003677">
    <property type="term" value="F:DNA binding"/>
    <property type="evidence" value="ECO:0007669"/>
    <property type="project" value="UniProtKB-KW"/>
</dbReference>